<evidence type="ECO:0000313" key="1">
    <source>
        <dbReference type="EMBL" id="GAH47918.1"/>
    </source>
</evidence>
<sequence>IKIIRGNSIIPCPMAISVPAHRDRVPIATAAAVTGPGAITPESDITTT</sequence>
<gene>
    <name evidence="1" type="ORF">S03H2_37219</name>
</gene>
<dbReference type="EMBL" id="BARU01022888">
    <property type="protein sequence ID" value="GAH47918.1"/>
    <property type="molecule type" value="Genomic_DNA"/>
</dbReference>
<dbReference type="AlphaFoldDB" id="X1HRK2"/>
<comment type="caution">
    <text evidence="1">The sequence shown here is derived from an EMBL/GenBank/DDBJ whole genome shotgun (WGS) entry which is preliminary data.</text>
</comment>
<feature type="non-terminal residue" evidence="1">
    <location>
        <position position="1"/>
    </location>
</feature>
<proteinExistence type="predicted"/>
<reference evidence="1" key="1">
    <citation type="journal article" date="2014" name="Front. Microbiol.">
        <title>High frequency of phylogenetically diverse reductive dehalogenase-homologous genes in deep subseafloor sedimentary metagenomes.</title>
        <authorList>
            <person name="Kawai M."/>
            <person name="Futagami T."/>
            <person name="Toyoda A."/>
            <person name="Takaki Y."/>
            <person name="Nishi S."/>
            <person name="Hori S."/>
            <person name="Arai W."/>
            <person name="Tsubouchi T."/>
            <person name="Morono Y."/>
            <person name="Uchiyama I."/>
            <person name="Ito T."/>
            <person name="Fujiyama A."/>
            <person name="Inagaki F."/>
            <person name="Takami H."/>
        </authorList>
    </citation>
    <scope>NUCLEOTIDE SEQUENCE</scope>
    <source>
        <strain evidence="1">Expedition CK06-06</strain>
    </source>
</reference>
<accession>X1HRK2</accession>
<organism evidence="1">
    <name type="scientific">marine sediment metagenome</name>
    <dbReference type="NCBI Taxonomy" id="412755"/>
    <lineage>
        <taxon>unclassified sequences</taxon>
        <taxon>metagenomes</taxon>
        <taxon>ecological metagenomes</taxon>
    </lineage>
</organism>
<protein>
    <submittedName>
        <fullName evidence="1">Uncharacterized protein</fullName>
    </submittedName>
</protein>
<name>X1HRK2_9ZZZZ</name>